<dbReference type="Proteomes" id="UP000238322">
    <property type="component" value="Unassembled WGS sequence"/>
</dbReference>
<comment type="caution">
    <text evidence="1">The sequence shown here is derived from an EMBL/GenBank/DDBJ whole genome shotgun (WGS) entry which is preliminary data.</text>
</comment>
<proteinExistence type="predicted"/>
<dbReference type="PANTHER" id="PTHR11669">
    <property type="entry name" value="REPLICATION FACTOR C / DNA POLYMERASE III GAMMA-TAU SUBUNIT"/>
    <property type="match status" value="1"/>
</dbReference>
<dbReference type="Gene3D" id="3.40.50.300">
    <property type="entry name" value="P-loop containing nucleotide triphosphate hydrolases"/>
    <property type="match status" value="1"/>
</dbReference>
<protein>
    <submittedName>
        <fullName evidence="1">AAA family ATPase</fullName>
    </submittedName>
</protein>
<dbReference type="Pfam" id="PF13177">
    <property type="entry name" value="DNA_pol3_delta2"/>
    <property type="match status" value="1"/>
</dbReference>
<dbReference type="GO" id="GO:0006261">
    <property type="term" value="P:DNA-templated DNA replication"/>
    <property type="evidence" value="ECO:0007669"/>
    <property type="project" value="TreeGrafter"/>
</dbReference>
<dbReference type="AlphaFoldDB" id="A0A2S8FAV5"/>
<dbReference type="PANTHER" id="PTHR11669:SF8">
    <property type="entry name" value="DNA POLYMERASE III SUBUNIT DELTA"/>
    <property type="match status" value="1"/>
</dbReference>
<dbReference type="InterPro" id="IPR050238">
    <property type="entry name" value="DNA_Rep/Repair_Clamp_Loader"/>
</dbReference>
<evidence type="ECO:0000313" key="1">
    <source>
        <dbReference type="EMBL" id="PQO29269.1"/>
    </source>
</evidence>
<dbReference type="SUPFAM" id="SSF52540">
    <property type="entry name" value="P-loop containing nucleoside triphosphate hydrolases"/>
    <property type="match status" value="1"/>
</dbReference>
<sequence>MNWDDILGHDRIREMFATALSKNRLASTFLFVGPASIGKRKFALMLAKTLLCQNVPPYHMRPCGNCEDCKQVDALTHPDLLTVSRPKDKTRIPVELLIGDGQHRMEAGLCHDIAMRPFRGQRKVAILDDADDLNQEGANCLLKTLEEPPADSVIILISQSEQRQLPTIRSRCQILRFAPLSDDIVKKLLLELEWVADEAAAEKLAKQSKGSLARADQLRDEGLQGIAEVVLSSLAKRDFHSVQLAKDVADYLQKMGDDAPKKREALSHLIELAADYYRNQLVPLAQAATLDASQDPALRAAVMAIPAGLDGAAACLQRCAEAEIQLDANANIATLVESWLDDLAMAARLGYIETF</sequence>
<accession>A0A2S8FAV5</accession>
<name>A0A2S8FAV5_9BACT</name>
<gene>
    <name evidence="1" type="ORF">C5Y83_24590</name>
</gene>
<reference evidence="1 2" key="1">
    <citation type="submission" date="2018-02" db="EMBL/GenBank/DDBJ databases">
        <title>Comparative genomes isolates from brazilian mangrove.</title>
        <authorList>
            <person name="Araujo J.E."/>
            <person name="Taketani R.G."/>
            <person name="Silva M.C.P."/>
            <person name="Loureco M.V."/>
            <person name="Andreote F.D."/>
        </authorList>
    </citation>
    <scope>NUCLEOTIDE SEQUENCE [LARGE SCALE GENOMIC DNA]</scope>
    <source>
        <strain evidence="1 2">Hex-1 MGV</strain>
    </source>
</reference>
<dbReference type="OrthoDB" id="9810148at2"/>
<dbReference type="InterPro" id="IPR027417">
    <property type="entry name" value="P-loop_NTPase"/>
</dbReference>
<dbReference type="RefSeq" id="WP_105332464.1">
    <property type="nucleotide sequence ID" value="NZ_PUHY01000015.1"/>
</dbReference>
<evidence type="ECO:0000313" key="2">
    <source>
        <dbReference type="Proteomes" id="UP000238322"/>
    </source>
</evidence>
<dbReference type="EMBL" id="PUHY01000015">
    <property type="protein sequence ID" value="PQO29269.1"/>
    <property type="molecule type" value="Genomic_DNA"/>
</dbReference>
<organism evidence="1 2">
    <name type="scientific">Blastopirellula marina</name>
    <dbReference type="NCBI Taxonomy" id="124"/>
    <lineage>
        <taxon>Bacteria</taxon>
        <taxon>Pseudomonadati</taxon>
        <taxon>Planctomycetota</taxon>
        <taxon>Planctomycetia</taxon>
        <taxon>Pirellulales</taxon>
        <taxon>Pirellulaceae</taxon>
        <taxon>Blastopirellula</taxon>
    </lineage>
</organism>